<evidence type="ECO:0000256" key="4">
    <source>
        <dbReference type="ARBA" id="ARBA00022448"/>
    </source>
</evidence>
<keyword evidence="6 11" id="KW-0812">Transmembrane</keyword>
<accession>A0A828Z4N7</accession>
<dbReference type="GeneID" id="61112188"/>
<dbReference type="PRINTS" id="PR01853">
    <property type="entry name" value="YAJCTRNLCASE"/>
</dbReference>
<dbReference type="RefSeq" id="WP_002628513.1">
    <property type="nucleotide sequence ID" value="NZ_AFLV02000032.1"/>
</dbReference>
<dbReference type="NCBIfam" id="TIGR00739">
    <property type="entry name" value="yajC"/>
    <property type="match status" value="1"/>
</dbReference>
<sequence>MTFNFSILLQLAQAAGEGDKSPFSTLLLIPIMLVIMYFLVIRPQRNEEKKRKEMIDGLKKGDEVITSSGIHGKVVEIKDNNEVVVLNIAKDTNVSFTASTVLKKKQADK</sequence>
<dbReference type="InterPro" id="IPR003849">
    <property type="entry name" value="Preprotein_translocase_YajC"/>
</dbReference>
<evidence type="ECO:0000256" key="11">
    <source>
        <dbReference type="SAM" id="Phobius"/>
    </source>
</evidence>
<comment type="subcellular location">
    <subcellularLocation>
        <location evidence="1">Cell membrane</location>
        <topology evidence="1">Single-pass membrane protein</topology>
    </subcellularLocation>
</comment>
<keyword evidence="9" id="KW-0811">Translocation</keyword>
<dbReference type="Pfam" id="PF02699">
    <property type="entry name" value="YajC"/>
    <property type="match status" value="1"/>
</dbReference>
<proteinExistence type="inferred from homology"/>
<dbReference type="EMBL" id="AFLV02000032">
    <property type="protein sequence ID" value="EKR64858.1"/>
    <property type="molecule type" value="Genomic_DNA"/>
</dbReference>
<comment type="similarity">
    <text evidence="2">Belongs to the YajC family.</text>
</comment>
<reference evidence="12 13" key="1">
    <citation type="submission" date="2012-10" db="EMBL/GenBank/DDBJ databases">
        <authorList>
            <person name="Harkins D.M."/>
            <person name="Durkin A.S."/>
            <person name="Brinkac L.M."/>
            <person name="Haft D.H."/>
            <person name="Selengut J.D."/>
            <person name="Sanka R."/>
            <person name="DePew J."/>
            <person name="Purushe J."/>
            <person name="Whelen A.C."/>
            <person name="Vinetz J.M."/>
            <person name="Sutton G.G."/>
            <person name="Nierman W.C."/>
            <person name="Fouts D.E."/>
        </authorList>
    </citation>
    <scope>NUCLEOTIDE SEQUENCE [LARGE SCALE GENOMIC DNA]</scope>
    <source>
        <strain evidence="12 13">2006001853</strain>
    </source>
</reference>
<keyword evidence="10 11" id="KW-0472">Membrane</keyword>
<keyword evidence="8 11" id="KW-1133">Transmembrane helix</keyword>
<dbReference type="GO" id="GO:0005886">
    <property type="term" value="C:plasma membrane"/>
    <property type="evidence" value="ECO:0007669"/>
    <property type="project" value="UniProtKB-SubCell"/>
</dbReference>
<dbReference type="SMART" id="SM01323">
    <property type="entry name" value="YajC"/>
    <property type="match status" value="1"/>
</dbReference>
<name>A0A828Z4N7_9LEPT</name>
<evidence type="ECO:0000256" key="1">
    <source>
        <dbReference type="ARBA" id="ARBA00004162"/>
    </source>
</evidence>
<evidence type="ECO:0000256" key="7">
    <source>
        <dbReference type="ARBA" id="ARBA00022927"/>
    </source>
</evidence>
<dbReference type="PANTHER" id="PTHR33909:SF1">
    <property type="entry name" value="SEC TRANSLOCON ACCESSORY COMPLEX SUBUNIT YAJC"/>
    <property type="match status" value="1"/>
</dbReference>
<evidence type="ECO:0000256" key="10">
    <source>
        <dbReference type="ARBA" id="ARBA00023136"/>
    </source>
</evidence>
<dbReference type="GO" id="GO:0015031">
    <property type="term" value="P:protein transport"/>
    <property type="evidence" value="ECO:0007669"/>
    <property type="project" value="UniProtKB-KW"/>
</dbReference>
<dbReference type="PANTHER" id="PTHR33909">
    <property type="entry name" value="SEC TRANSLOCON ACCESSORY COMPLEX SUBUNIT YAJC"/>
    <property type="match status" value="1"/>
</dbReference>
<dbReference type="Proteomes" id="UP000001338">
    <property type="component" value="Unassembled WGS sequence"/>
</dbReference>
<evidence type="ECO:0000313" key="13">
    <source>
        <dbReference type="Proteomes" id="UP000001338"/>
    </source>
</evidence>
<organism evidence="12 13">
    <name type="scientific">Leptospira weilii str. 2006001853</name>
    <dbReference type="NCBI Taxonomy" id="1001589"/>
    <lineage>
        <taxon>Bacteria</taxon>
        <taxon>Pseudomonadati</taxon>
        <taxon>Spirochaetota</taxon>
        <taxon>Spirochaetia</taxon>
        <taxon>Leptospirales</taxon>
        <taxon>Leptospiraceae</taxon>
        <taxon>Leptospira</taxon>
    </lineage>
</organism>
<evidence type="ECO:0000256" key="5">
    <source>
        <dbReference type="ARBA" id="ARBA00022475"/>
    </source>
</evidence>
<evidence type="ECO:0000256" key="8">
    <source>
        <dbReference type="ARBA" id="ARBA00022989"/>
    </source>
</evidence>
<gene>
    <name evidence="12" type="ORF">LEP1GSC036_2942</name>
</gene>
<keyword evidence="7" id="KW-0653">Protein transport</keyword>
<keyword evidence="4" id="KW-0813">Transport</keyword>
<keyword evidence="5" id="KW-1003">Cell membrane</keyword>
<dbReference type="AlphaFoldDB" id="A0A828Z4N7"/>
<protein>
    <recommendedName>
        <fullName evidence="3">Sec translocon accessory complex subunit YajC</fullName>
    </recommendedName>
</protein>
<evidence type="ECO:0000256" key="3">
    <source>
        <dbReference type="ARBA" id="ARBA00014962"/>
    </source>
</evidence>
<comment type="caution">
    <text evidence="12">The sequence shown here is derived from an EMBL/GenBank/DDBJ whole genome shotgun (WGS) entry which is preliminary data.</text>
</comment>
<evidence type="ECO:0000256" key="6">
    <source>
        <dbReference type="ARBA" id="ARBA00022692"/>
    </source>
</evidence>
<evidence type="ECO:0000256" key="9">
    <source>
        <dbReference type="ARBA" id="ARBA00023010"/>
    </source>
</evidence>
<feature type="transmembrane region" description="Helical" evidence="11">
    <location>
        <begin position="24"/>
        <end position="41"/>
    </location>
</feature>
<evidence type="ECO:0000313" key="12">
    <source>
        <dbReference type="EMBL" id="EKR64858.1"/>
    </source>
</evidence>
<evidence type="ECO:0000256" key="2">
    <source>
        <dbReference type="ARBA" id="ARBA00006742"/>
    </source>
</evidence>